<reference evidence="2 3" key="1">
    <citation type="submission" date="2020-10" db="EMBL/GenBank/DDBJ databases">
        <title>ChiBAC.</title>
        <authorList>
            <person name="Zenner C."/>
            <person name="Hitch T.C.A."/>
            <person name="Clavel T."/>
        </authorList>
    </citation>
    <scope>NUCLEOTIDE SEQUENCE [LARGE SCALE GENOMIC DNA]</scope>
    <source>
        <strain evidence="2 3">DSM 109015</strain>
    </source>
</reference>
<organism evidence="2 3">
    <name type="scientific">Gemmiger gallinarum</name>
    <dbReference type="NCBI Taxonomy" id="2779354"/>
    <lineage>
        <taxon>Bacteria</taxon>
        <taxon>Bacillati</taxon>
        <taxon>Bacillota</taxon>
        <taxon>Clostridia</taxon>
        <taxon>Eubacteriales</taxon>
        <taxon>Gemmiger</taxon>
    </lineage>
</organism>
<comment type="caution">
    <text evidence="2">The sequence shown here is derived from an EMBL/GenBank/DDBJ whole genome shotgun (WGS) entry which is preliminary data.</text>
</comment>
<dbReference type="Proteomes" id="UP000768567">
    <property type="component" value="Unassembled WGS sequence"/>
</dbReference>
<name>A0ABR9R284_9FIRM</name>
<dbReference type="RefSeq" id="WP_193500547.1">
    <property type="nucleotide sequence ID" value="NZ_JADCKC010000001.1"/>
</dbReference>
<sequence>MNIVSFGGGTNSAALLVGLHQHGIPVDLITFADTGAEHPHTYQFLETMNEWLRAHGMPPITVVEKMDRNGNRLTLETECLRSGTLPSIAYGFKRCSQKHKVGPQEKFCNHHPLCRAVWQAGNRVTRFIGYDAGERKRYEHSRKFNEADKKYENRYPLIEDWHWTRDDCIRAIQEAGLPLPGKSSCFFCPSMKREEIETLKRQHPDLYRRALAIEENAMPHLKTVKGLGRNYAWKERYGME</sequence>
<feature type="domain" description="Phosphoadenosine phosphosulphate reductase" evidence="1">
    <location>
        <begin position="3"/>
        <end position="178"/>
    </location>
</feature>
<dbReference type="Gene3D" id="3.40.50.620">
    <property type="entry name" value="HUPs"/>
    <property type="match status" value="1"/>
</dbReference>
<accession>A0ABR9R284</accession>
<dbReference type="SUPFAM" id="SSF52402">
    <property type="entry name" value="Adenine nucleotide alpha hydrolases-like"/>
    <property type="match status" value="1"/>
</dbReference>
<dbReference type="InterPro" id="IPR014729">
    <property type="entry name" value="Rossmann-like_a/b/a_fold"/>
</dbReference>
<dbReference type="InterPro" id="IPR002500">
    <property type="entry name" value="PAPS_reduct_dom"/>
</dbReference>
<gene>
    <name evidence="2" type="ORF">INF35_05380</name>
</gene>
<evidence type="ECO:0000313" key="3">
    <source>
        <dbReference type="Proteomes" id="UP000768567"/>
    </source>
</evidence>
<evidence type="ECO:0000313" key="2">
    <source>
        <dbReference type="EMBL" id="MBE5037213.1"/>
    </source>
</evidence>
<evidence type="ECO:0000259" key="1">
    <source>
        <dbReference type="Pfam" id="PF01507"/>
    </source>
</evidence>
<dbReference type="Pfam" id="PF01507">
    <property type="entry name" value="PAPS_reduct"/>
    <property type="match status" value="1"/>
</dbReference>
<proteinExistence type="predicted"/>
<dbReference type="EMBL" id="JADCKC010000001">
    <property type="protein sequence ID" value="MBE5037213.1"/>
    <property type="molecule type" value="Genomic_DNA"/>
</dbReference>
<protein>
    <submittedName>
        <fullName evidence="2">Phosphoadenosine phosphosulfate reductase family protein</fullName>
    </submittedName>
</protein>
<keyword evidence="3" id="KW-1185">Reference proteome</keyword>